<accession>A0A1Z5RNK5</accession>
<evidence type="ECO:0000313" key="2">
    <source>
        <dbReference type="EMBL" id="OQU84956.1"/>
    </source>
</evidence>
<sequence>MRDKDGRRHSSHDTRAPAAPSPRHRALGHRPTAPLSLGLSDRRCSSDQTRRVESLKIRAAGLAALNRRSGLLGLFHSASRSNHGLQKQAEALSSSLGLSLLLSNTLHLAAAQPRSSHPSARVSECGPSRKGTKVICFKRSFLPLTLLNLRNRGSCVIHWSFDHSTTTLQNYRSLKLVQVHIVRHYDKSVFQVLDIWSILGKGLMGALHLLNGRILWRCLMTVKTHERNAR</sequence>
<dbReference type="Gramene" id="OQU84956">
    <property type="protein sequence ID" value="OQU84956"/>
    <property type="gene ID" value="SORBI_3004G148750"/>
</dbReference>
<evidence type="ECO:0000256" key="1">
    <source>
        <dbReference type="SAM" id="MobiDB-lite"/>
    </source>
</evidence>
<feature type="compositionally biased region" description="Basic and acidic residues" evidence="1">
    <location>
        <begin position="1"/>
        <end position="15"/>
    </location>
</feature>
<dbReference type="EMBL" id="CM000763">
    <property type="protein sequence ID" value="OQU84956.1"/>
    <property type="molecule type" value="Genomic_DNA"/>
</dbReference>
<dbReference type="AlphaFoldDB" id="A0A1Z5RNK5"/>
<evidence type="ECO:0000313" key="3">
    <source>
        <dbReference type="Proteomes" id="UP000000768"/>
    </source>
</evidence>
<dbReference type="Proteomes" id="UP000000768">
    <property type="component" value="Chromosome 4"/>
</dbReference>
<name>A0A1Z5RNK5_SORBI</name>
<organism evidence="2 3">
    <name type="scientific">Sorghum bicolor</name>
    <name type="common">Sorghum</name>
    <name type="synonym">Sorghum vulgare</name>
    <dbReference type="NCBI Taxonomy" id="4558"/>
    <lineage>
        <taxon>Eukaryota</taxon>
        <taxon>Viridiplantae</taxon>
        <taxon>Streptophyta</taxon>
        <taxon>Embryophyta</taxon>
        <taxon>Tracheophyta</taxon>
        <taxon>Spermatophyta</taxon>
        <taxon>Magnoliopsida</taxon>
        <taxon>Liliopsida</taxon>
        <taxon>Poales</taxon>
        <taxon>Poaceae</taxon>
        <taxon>PACMAD clade</taxon>
        <taxon>Panicoideae</taxon>
        <taxon>Andropogonodae</taxon>
        <taxon>Andropogoneae</taxon>
        <taxon>Sorghinae</taxon>
        <taxon>Sorghum</taxon>
    </lineage>
</organism>
<keyword evidence="3" id="KW-1185">Reference proteome</keyword>
<feature type="region of interest" description="Disordered" evidence="1">
    <location>
        <begin position="1"/>
        <end position="44"/>
    </location>
</feature>
<gene>
    <name evidence="2" type="ORF">SORBI_3004G148750</name>
</gene>
<proteinExistence type="predicted"/>
<dbReference type="InParanoid" id="A0A1Z5RNK5"/>
<reference evidence="3" key="2">
    <citation type="journal article" date="2018" name="Plant J.">
        <title>The Sorghum bicolor reference genome: improved assembly, gene annotations, a transcriptome atlas, and signatures of genome organization.</title>
        <authorList>
            <person name="McCormick R.F."/>
            <person name="Truong S.K."/>
            <person name="Sreedasyam A."/>
            <person name="Jenkins J."/>
            <person name="Shu S."/>
            <person name="Sims D."/>
            <person name="Kennedy M."/>
            <person name="Amirebrahimi M."/>
            <person name="Weers B.D."/>
            <person name="McKinley B."/>
            <person name="Mattison A."/>
            <person name="Morishige D.T."/>
            <person name="Grimwood J."/>
            <person name="Schmutz J."/>
            <person name="Mullet J.E."/>
        </authorList>
    </citation>
    <scope>NUCLEOTIDE SEQUENCE [LARGE SCALE GENOMIC DNA]</scope>
    <source>
        <strain evidence="3">cv. BTx623</strain>
    </source>
</reference>
<reference evidence="2 3" key="1">
    <citation type="journal article" date="2009" name="Nature">
        <title>The Sorghum bicolor genome and the diversification of grasses.</title>
        <authorList>
            <person name="Paterson A.H."/>
            <person name="Bowers J.E."/>
            <person name="Bruggmann R."/>
            <person name="Dubchak I."/>
            <person name="Grimwood J."/>
            <person name="Gundlach H."/>
            <person name="Haberer G."/>
            <person name="Hellsten U."/>
            <person name="Mitros T."/>
            <person name="Poliakov A."/>
            <person name="Schmutz J."/>
            <person name="Spannagl M."/>
            <person name="Tang H."/>
            <person name="Wang X."/>
            <person name="Wicker T."/>
            <person name="Bharti A.K."/>
            <person name="Chapman J."/>
            <person name="Feltus F.A."/>
            <person name="Gowik U."/>
            <person name="Grigoriev I.V."/>
            <person name="Lyons E."/>
            <person name="Maher C.A."/>
            <person name="Martis M."/>
            <person name="Narechania A."/>
            <person name="Otillar R.P."/>
            <person name="Penning B.W."/>
            <person name="Salamov A.A."/>
            <person name="Wang Y."/>
            <person name="Zhang L."/>
            <person name="Carpita N.C."/>
            <person name="Freeling M."/>
            <person name="Gingle A.R."/>
            <person name="Hash C.T."/>
            <person name="Keller B."/>
            <person name="Klein P."/>
            <person name="Kresovich S."/>
            <person name="McCann M.C."/>
            <person name="Ming R."/>
            <person name="Peterson D.G."/>
            <person name="Mehboob-ur-Rahman"/>
            <person name="Ware D."/>
            <person name="Westhoff P."/>
            <person name="Mayer K.F."/>
            <person name="Messing J."/>
            <person name="Rokhsar D.S."/>
        </authorList>
    </citation>
    <scope>NUCLEOTIDE SEQUENCE [LARGE SCALE GENOMIC DNA]</scope>
    <source>
        <strain evidence="3">cv. BTx623</strain>
    </source>
</reference>
<protein>
    <submittedName>
        <fullName evidence="2">Uncharacterized protein</fullName>
    </submittedName>
</protein>